<dbReference type="Proteomes" id="UP000494165">
    <property type="component" value="Unassembled WGS sequence"/>
</dbReference>
<evidence type="ECO:0000256" key="7">
    <source>
        <dbReference type="ARBA" id="ARBA00023268"/>
    </source>
</evidence>
<sequence>MNCRVQKETESASEFIADLHKIARRWLRCHIRTRGIEELQAYLGLLKKGVKFDFDEKCRKAVDYAKGVMSKKPCLAFYDANLPVVVACDGNRKGIGAVLSHIIHHEEEVEIEALSVVWAVKKFRQFLWGRPFTLVTDHKPLLGIFGRAKKGSMRIYQ</sequence>
<dbReference type="InterPro" id="IPR050951">
    <property type="entry name" value="Retrovirus_Pol_polyprotein"/>
</dbReference>
<dbReference type="Pfam" id="PF17919">
    <property type="entry name" value="RT_RNaseH_2"/>
    <property type="match status" value="1"/>
</dbReference>
<dbReference type="InterPro" id="IPR043502">
    <property type="entry name" value="DNA/RNA_pol_sf"/>
</dbReference>
<dbReference type="SUPFAM" id="SSF56672">
    <property type="entry name" value="DNA/RNA polymerases"/>
    <property type="match status" value="1"/>
</dbReference>
<keyword evidence="3" id="KW-0540">Nuclease</keyword>
<proteinExistence type="predicted"/>
<evidence type="ECO:0000256" key="1">
    <source>
        <dbReference type="ARBA" id="ARBA00022679"/>
    </source>
</evidence>
<keyword evidence="5" id="KW-0378">Hydrolase</keyword>
<keyword evidence="2" id="KW-0548">Nucleotidyltransferase</keyword>
<evidence type="ECO:0000256" key="2">
    <source>
        <dbReference type="ARBA" id="ARBA00022695"/>
    </source>
</evidence>
<organism evidence="10 11">
    <name type="scientific">Cloeon dipterum</name>
    <dbReference type="NCBI Taxonomy" id="197152"/>
    <lineage>
        <taxon>Eukaryota</taxon>
        <taxon>Metazoa</taxon>
        <taxon>Ecdysozoa</taxon>
        <taxon>Arthropoda</taxon>
        <taxon>Hexapoda</taxon>
        <taxon>Insecta</taxon>
        <taxon>Pterygota</taxon>
        <taxon>Palaeoptera</taxon>
        <taxon>Ephemeroptera</taxon>
        <taxon>Pisciforma</taxon>
        <taxon>Baetidae</taxon>
        <taxon>Cloeon</taxon>
    </lineage>
</organism>
<evidence type="ECO:0000256" key="6">
    <source>
        <dbReference type="ARBA" id="ARBA00022918"/>
    </source>
</evidence>
<dbReference type="InterPro" id="IPR041577">
    <property type="entry name" value="RT_RNaseH_2"/>
</dbReference>
<dbReference type="Pfam" id="PF17917">
    <property type="entry name" value="RT_RNaseH"/>
    <property type="match status" value="1"/>
</dbReference>
<keyword evidence="4" id="KW-0255">Endonuclease</keyword>
<dbReference type="AlphaFoldDB" id="A0A8S1E5Y4"/>
<reference evidence="10 11" key="1">
    <citation type="submission" date="2020-04" db="EMBL/GenBank/DDBJ databases">
        <authorList>
            <person name="Alioto T."/>
            <person name="Alioto T."/>
            <person name="Gomez Garrido J."/>
        </authorList>
    </citation>
    <scope>NUCLEOTIDE SEQUENCE [LARGE SCALE GENOMIC DNA]</scope>
</reference>
<evidence type="ECO:0000259" key="8">
    <source>
        <dbReference type="Pfam" id="PF17917"/>
    </source>
</evidence>
<protein>
    <recommendedName>
        <fullName evidence="12">Reverse transcriptase RNase H-like domain-containing protein</fullName>
    </recommendedName>
</protein>
<evidence type="ECO:0000313" key="11">
    <source>
        <dbReference type="Proteomes" id="UP000494165"/>
    </source>
</evidence>
<dbReference type="InterPro" id="IPR041373">
    <property type="entry name" value="RT_RNaseH"/>
</dbReference>
<keyword evidence="6" id="KW-0695">RNA-directed DNA polymerase</keyword>
<evidence type="ECO:0000313" key="10">
    <source>
        <dbReference type="EMBL" id="CAB3387665.1"/>
    </source>
</evidence>
<dbReference type="PANTHER" id="PTHR37984">
    <property type="entry name" value="PROTEIN CBG26694"/>
    <property type="match status" value="1"/>
</dbReference>
<dbReference type="OrthoDB" id="427924at2759"/>
<dbReference type="EMBL" id="CADEPI010000604">
    <property type="protein sequence ID" value="CAB3387665.1"/>
    <property type="molecule type" value="Genomic_DNA"/>
</dbReference>
<keyword evidence="11" id="KW-1185">Reference proteome</keyword>
<dbReference type="PANTHER" id="PTHR37984:SF5">
    <property type="entry name" value="PROTEIN NYNRIN-LIKE"/>
    <property type="match status" value="1"/>
</dbReference>
<name>A0A8S1E5Y4_9INSE</name>
<feature type="domain" description="Reverse transcriptase RNase H-like" evidence="8">
    <location>
        <begin position="109"/>
        <end position="150"/>
    </location>
</feature>
<gene>
    <name evidence="10" type="ORF">CLODIP_2_CD09497</name>
</gene>
<comment type="caution">
    <text evidence="10">The sequence shown here is derived from an EMBL/GenBank/DDBJ whole genome shotgun (WGS) entry which is preliminary data.</text>
</comment>
<evidence type="ECO:0000256" key="3">
    <source>
        <dbReference type="ARBA" id="ARBA00022722"/>
    </source>
</evidence>
<keyword evidence="7" id="KW-0511">Multifunctional enzyme</keyword>
<evidence type="ECO:0000259" key="9">
    <source>
        <dbReference type="Pfam" id="PF17919"/>
    </source>
</evidence>
<dbReference type="GO" id="GO:0004519">
    <property type="term" value="F:endonuclease activity"/>
    <property type="evidence" value="ECO:0007669"/>
    <property type="project" value="UniProtKB-KW"/>
</dbReference>
<evidence type="ECO:0008006" key="12">
    <source>
        <dbReference type="Google" id="ProtNLM"/>
    </source>
</evidence>
<feature type="domain" description="Reverse transcriptase/retrotransposon-derived protein RNase H-like" evidence="9">
    <location>
        <begin position="54"/>
        <end position="107"/>
    </location>
</feature>
<keyword evidence="1" id="KW-0808">Transferase</keyword>
<dbReference type="GO" id="GO:0003964">
    <property type="term" value="F:RNA-directed DNA polymerase activity"/>
    <property type="evidence" value="ECO:0007669"/>
    <property type="project" value="UniProtKB-KW"/>
</dbReference>
<evidence type="ECO:0000256" key="4">
    <source>
        <dbReference type="ARBA" id="ARBA00022759"/>
    </source>
</evidence>
<dbReference type="GO" id="GO:0016787">
    <property type="term" value="F:hydrolase activity"/>
    <property type="evidence" value="ECO:0007669"/>
    <property type="project" value="UniProtKB-KW"/>
</dbReference>
<accession>A0A8S1E5Y4</accession>
<evidence type="ECO:0000256" key="5">
    <source>
        <dbReference type="ARBA" id="ARBA00022801"/>
    </source>
</evidence>